<dbReference type="Pfam" id="PF00067">
    <property type="entry name" value="p450"/>
    <property type="match status" value="1"/>
</dbReference>
<dbReference type="GO" id="GO:0016705">
    <property type="term" value="F:oxidoreductase activity, acting on paired donors, with incorporation or reduction of molecular oxygen"/>
    <property type="evidence" value="ECO:0007669"/>
    <property type="project" value="InterPro"/>
</dbReference>
<comment type="subcellular location">
    <subcellularLocation>
        <location evidence="4">Endoplasmic reticulum membrane</location>
        <topology evidence="4">Peripheral membrane protein</topology>
    </subcellularLocation>
    <subcellularLocation>
        <location evidence="3">Microsome membrane</location>
        <topology evidence="3">Peripheral membrane protein</topology>
    </subcellularLocation>
</comment>
<dbReference type="GO" id="GO:0005789">
    <property type="term" value="C:endoplasmic reticulum membrane"/>
    <property type="evidence" value="ECO:0007669"/>
    <property type="project" value="UniProtKB-SubCell"/>
</dbReference>
<evidence type="ECO:0000256" key="10">
    <source>
        <dbReference type="ARBA" id="ARBA00023002"/>
    </source>
</evidence>
<gene>
    <name evidence="17" type="primary">LOC112456435</name>
</gene>
<dbReference type="PANTHER" id="PTHR24292:SF100">
    <property type="entry name" value="CYTOCHROME P450 6A16, ISOFORM B-RELATED"/>
    <property type="match status" value="1"/>
</dbReference>
<dbReference type="SUPFAM" id="SSF48264">
    <property type="entry name" value="Cytochrome P450"/>
    <property type="match status" value="1"/>
</dbReference>
<evidence type="ECO:0000256" key="15">
    <source>
        <dbReference type="RuleBase" id="RU000461"/>
    </source>
</evidence>
<evidence type="ECO:0000256" key="3">
    <source>
        <dbReference type="ARBA" id="ARBA00004174"/>
    </source>
</evidence>
<comment type="similarity">
    <text evidence="5 15">Belongs to the cytochrome P450 family.</text>
</comment>
<dbReference type="Gene3D" id="1.10.630.10">
    <property type="entry name" value="Cytochrome P450"/>
    <property type="match status" value="1"/>
</dbReference>
<dbReference type="GO" id="GO:0020037">
    <property type="term" value="F:heme binding"/>
    <property type="evidence" value="ECO:0007669"/>
    <property type="project" value="InterPro"/>
</dbReference>
<dbReference type="InterPro" id="IPR002403">
    <property type="entry name" value="Cyt_P450_E_grp-IV"/>
</dbReference>
<keyword evidence="7 14" id="KW-0479">Metal-binding</keyword>
<dbReference type="PRINTS" id="PR00465">
    <property type="entry name" value="EP450IV"/>
</dbReference>
<evidence type="ECO:0000313" key="16">
    <source>
        <dbReference type="Proteomes" id="UP000504618"/>
    </source>
</evidence>
<evidence type="ECO:0000256" key="4">
    <source>
        <dbReference type="ARBA" id="ARBA00004406"/>
    </source>
</evidence>
<dbReference type="PANTHER" id="PTHR24292">
    <property type="entry name" value="CYTOCHROME P450"/>
    <property type="match status" value="1"/>
</dbReference>
<keyword evidence="8" id="KW-0256">Endoplasmic reticulum</keyword>
<dbReference type="PRINTS" id="PR00385">
    <property type="entry name" value="P450"/>
</dbReference>
<sequence length="192" mass="22105">MNLLIQLMEKGYVDDDKKTTDVTSGFETSTATATFALYELAHHRDIQDKVHKEIDETLTKHDLTYDAMNEMPYLTKVINETLRKYPPLPMLNHICTKNINLPTTNIHLPKGTSIFIPILRLHWDPSIYPDSDKFDPERFNADEKARMHPYAYLPFGEGPRICIGARFGHVQTKVGLVSLLFKYKFKPHSQTA</sequence>
<keyword evidence="13" id="KW-0472">Membrane</keyword>
<dbReference type="RefSeq" id="XP_024874731.1">
    <property type="nucleotide sequence ID" value="XM_025018963.1"/>
</dbReference>
<protein>
    <submittedName>
        <fullName evidence="17">Probable cytochrome P450 6a13</fullName>
    </submittedName>
</protein>
<accession>A0A6J1PZR3</accession>
<name>A0A6J1PZR3_9HYME</name>
<dbReference type="InterPro" id="IPR001128">
    <property type="entry name" value="Cyt_P450"/>
</dbReference>
<evidence type="ECO:0000256" key="9">
    <source>
        <dbReference type="ARBA" id="ARBA00022848"/>
    </source>
</evidence>
<evidence type="ECO:0000256" key="1">
    <source>
        <dbReference type="ARBA" id="ARBA00001971"/>
    </source>
</evidence>
<keyword evidence="10 15" id="KW-0560">Oxidoreductase</keyword>
<keyword evidence="16" id="KW-1185">Reference proteome</keyword>
<dbReference type="InterPro" id="IPR050476">
    <property type="entry name" value="Insect_CytP450_Detox"/>
</dbReference>
<evidence type="ECO:0000256" key="6">
    <source>
        <dbReference type="ARBA" id="ARBA00022617"/>
    </source>
</evidence>
<keyword evidence="11 14" id="KW-0408">Iron</keyword>
<dbReference type="GO" id="GO:0004497">
    <property type="term" value="F:monooxygenase activity"/>
    <property type="evidence" value="ECO:0007669"/>
    <property type="project" value="UniProtKB-KW"/>
</dbReference>
<evidence type="ECO:0000256" key="8">
    <source>
        <dbReference type="ARBA" id="ARBA00022824"/>
    </source>
</evidence>
<evidence type="ECO:0000256" key="13">
    <source>
        <dbReference type="ARBA" id="ARBA00023136"/>
    </source>
</evidence>
<evidence type="ECO:0000256" key="5">
    <source>
        <dbReference type="ARBA" id="ARBA00010617"/>
    </source>
</evidence>
<keyword evidence="12 15" id="KW-0503">Monooxygenase</keyword>
<feature type="non-terminal residue" evidence="17">
    <location>
        <position position="192"/>
    </location>
</feature>
<evidence type="ECO:0000256" key="11">
    <source>
        <dbReference type="ARBA" id="ARBA00023004"/>
    </source>
</evidence>
<evidence type="ECO:0000256" key="14">
    <source>
        <dbReference type="PIRSR" id="PIRSR602403-1"/>
    </source>
</evidence>
<dbReference type="InterPro" id="IPR036396">
    <property type="entry name" value="Cyt_P450_sf"/>
</dbReference>
<evidence type="ECO:0000256" key="12">
    <source>
        <dbReference type="ARBA" id="ARBA00023033"/>
    </source>
</evidence>
<organism evidence="16 17">
    <name type="scientific">Temnothorax curvispinosus</name>
    <dbReference type="NCBI Taxonomy" id="300111"/>
    <lineage>
        <taxon>Eukaryota</taxon>
        <taxon>Metazoa</taxon>
        <taxon>Ecdysozoa</taxon>
        <taxon>Arthropoda</taxon>
        <taxon>Hexapoda</taxon>
        <taxon>Insecta</taxon>
        <taxon>Pterygota</taxon>
        <taxon>Neoptera</taxon>
        <taxon>Endopterygota</taxon>
        <taxon>Hymenoptera</taxon>
        <taxon>Apocrita</taxon>
        <taxon>Aculeata</taxon>
        <taxon>Formicoidea</taxon>
        <taxon>Formicidae</taxon>
        <taxon>Myrmicinae</taxon>
        <taxon>Temnothorax</taxon>
    </lineage>
</organism>
<dbReference type="Proteomes" id="UP000504618">
    <property type="component" value="Unplaced"/>
</dbReference>
<dbReference type="PROSITE" id="PS00086">
    <property type="entry name" value="CYTOCHROME_P450"/>
    <property type="match status" value="1"/>
</dbReference>
<dbReference type="OrthoDB" id="7550528at2759"/>
<feature type="binding site" description="axial binding residue" evidence="14">
    <location>
        <position position="162"/>
    </location>
    <ligand>
        <name>heme</name>
        <dbReference type="ChEBI" id="CHEBI:30413"/>
    </ligand>
    <ligandPart>
        <name>Fe</name>
        <dbReference type="ChEBI" id="CHEBI:18248"/>
    </ligandPart>
</feature>
<dbReference type="InterPro" id="IPR017972">
    <property type="entry name" value="Cyt_P450_CS"/>
</dbReference>
<dbReference type="AlphaFoldDB" id="A0A6J1PZR3"/>
<evidence type="ECO:0000313" key="17">
    <source>
        <dbReference type="RefSeq" id="XP_024874731.1"/>
    </source>
</evidence>
<proteinExistence type="inferred from homology"/>
<dbReference type="GO" id="GO:0005506">
    <property type="term" value="F:iron ion binding"/>
    <property type="evidence" value="ECO:0007669"/>
    <property type="project" value="InterPro"/>
</dbReference>
<dbReference type="GeneID" id="112456435"/>
<evidence type="ECO:0000256" key="7">
    <source>
        <dbReference type="ARBA" id="ARBA00022723"/>
    </source>
</evidence>
<evidence type="ECO:0000256" key="2">
    <source>
        <dbReference type="ARBA" id="ARBA00003690"/>
    </source>
</evidence>
<comment type="cofactor">
    <cofactor evidence="1 14">
        <name>heme</name>
        <dbReference type="ChEBI" id="CHEBI:30413"/>
    </cofactor>
</comment>
<comment type="function">
    <text evidence="2">May be involved in the metabolism of insect hormones and in the breakdown of synthetic insecticides.</text>
</comment>
<keyword evidence="6 14" id="KW-0349">Heme</keyword>
<keyword evidence="9" id="KW-0492">Microsome</keyword>
<reference evidence="17" key="1">
    <citation type="submission" date="2025-08" db="UniProtKB">
        <authorList>
            <consortium name="RefSeq"/>
        </authorList>
    </citation>
    <scope>IDENTIFICATION</scope>
    <source>
        <tissue evidence="17">Whole body</tissue>
    </source>
</reference>